<dbReference type="PROSITE" id="PS51186">
    <property type="entry name" value="GNAT"/>
    <property type="match status" value="1"/>
</dbReference>
<organism evidence="4 5">
    <name type="scientific">Vibrio owensii</name>
    <dbReference type="NCBI Taxonomy" id="696485"/>
    <lineage>
        <taxon>Bacteria</taxon>
        <taxon>Pseudomonadati</taxon>
        <taxon>Pseudomonadota</taxon>
        <taxon>Gammaproteobacteria</taxon>
        <taxon>Vibrionales</taxon>
        <taxon>Vibrionaceae</taxon>
        <taxon>Vibrio</taxon>
    </lineage>
</organism>
<protein>
    <submittedName>
        <fullName evidence="4">Histone acetyltransferase HPA2 and related acetyltransferases</fullName>
    </submittedName>
</protein>
<evidence type="ECO:0000313" key="5">
    <source>
        <dbReference type="Proteomes" id="UP001295420"/>
    </source>
</evidence>
<dbReference type="AlphaFoldDB" id="A0AAU9QBN2"/>
<dbReference type="Pfam" id="PF00583">
    <property type="entry name" value="Acetyltransf_1"/>
    <property type="match status" value="1"/>
</dbReference>
<dbReference type="InterPro" id="IPR000182">
    <property type="entry name" value="GNAT_dom"/>
</dbReference>
<dbReference type="GO" id="GO:0016747">
    <property type="term" value="F:acyltransferase activity, transferring groups other than amino-acyl groups"/>
    <property type="evidence" value="ECO:0007669"/>
    <property type="project" value="InterPro"/>
</dbReference>
<dbReference type="EMBL" id="CAKMTQ010000052">
    <property type="protein sequence ID" value="CAH1539336.1"/>
    <property type="molecule type" value="Genomic_DNA"/>
</dbReference>
<evidence type="ECO:0000256" key="2">
    <source>
        <dbReference type="ARBA" id="ARBA00023315"/>
    </source>
</evidence>
<dbReference type="SUPFAM" id="SSF55729">
    <property type="entry name" value="Acyl-CoA N-acyltransferases (Nat)"/>
    <property type="match status" value="1"/>
</dbReference>
<keyword evidence="1" id="KW-0808">Transferase</keyword>
<reference evidence="4" key="1">
    <citation type="submission" date="2022-01" db="EMBL/GenBank/DDBJ databases">
        <authorList>
            <person name="Lagorce A."/>
        </authorList>
    </citation>
    <scope>NUCLEOTIDE SEQUENCE</scope>
    <source>
        <strain evidence="4">Th15_F1_D04</strain>
    </source>
</reference>
<dbReference type="Gene3D" id="3.40.630.30">
    <property type="match status" value="1"/>
</dbReference>
<dbReference type="InterPro" id="IPR050680">
    <property type="entry name" value="YpeA/RimI_acetyltransf"/>
</dbReference>
<keyword evidence="2" id="KW-0012">Acyltransferase</keyword>
<accession>A0AAU9QBN2</accession>
<gene>
    <name evidence="4" type="ORF">THF1D04_560005</name>
</gene>
<dbReference type="PANTHER" id="PTHR43420:SF47">
    <property type="entry name" value="N-ACETYLTRANSFERASE DOMAIN-CONTAINING PROTEIN"/>
    <property type="match status" value="1"/>
</dbReference>
<evidence type="ECO:0000259" key="3">
    <source>
        <dbReference type="PROSITE" id="PS51186"/>
    </source>
</evidence>
<comment type="caution">
    <text evidence="4">The sequence shown here is derived from an EMBL/GenBank/DDBJ whole genome shotgun (WGS) entry which is preliminary data.</text>
</comment>
<dbReference type="InterPro" id="IPR016181">
    <property type="entry name" value="Acyl_CoA_acyltransferase"/>
</dbReference>
<sequence>MISLFEMEPGCFELFRENFIREYAGSISSNYGYSERKSFEFASLDFEMRLPNKLDTDGNYVCSIKLGELSIGHLWYIESVEDSTAFICDFFIEQKYRNSGYGKLVIKNLESRLKQSGITRLKLHVANGNNGALRLYTRLGYGITGHNLFKKFD</sequence>
<feature type="domain" description="N-acetyltransferase" evidence="3">
    <location>
        <begin position="2"/>
        <end position="153"/>
    </location>
</feature>
<evidence type="ECO:0000313" key="4">
    <source>
        <dbReference type="EMBL" id="CAH1539336.1"/>
    </source>
</evidence>
<dbReference type="PANTHER" id="PTHR43420">
    <property type="entry name" value="ACETYLTRANSFERASE"/>
    <property type="match status" value="1"/>
</dbReference>
<dbReference type="RefSeq" id="WP_009704206.1">
    <property type="nucleotide sequence ID" value="NZ_CAKMTQ010000052.1"/>
</dbReference>
<proteinExistence type="predicted"/>
<name>A0AAU9QBN2_9VIBR</name>
<dbReference type="Proteomes" id="UP001295420">
    <property type="component" value="Unassembled WGS sequence"/>
</dbReference>
<evidence type="ECO:0000256" key="1">
    <source>
        <dbReference type="ARBA" id="ARBA00022679"/>
    </source>
</evidence>
<dbReference type="CDD" id="cd04301">
    <property type="entry name" value="NAT_SF"/>
    <property type="match status" value="1"/>
</dbReference>